<dbReference type="EMBL" id="LGUP01000131">
    <property type="protein sequence ID" value="KOG26937.1"/>
    <property type="molecule type" value="Genomic_DNA"/>
</dbReference>
<dbReference type="Pfam" id="PF25137">
    <property type="entry name" value="ADH_Fe_C"/>
    <property type="match status" value="1"/>
</dbReference>
<dbReference type="InterPro" id="IPR056798">
    <property type="entry name" value="ADH_Fe_C"/>
</dbReference>
<name>A0A0L8KLX7_STRVR</name>
<dbReference type="PANTHER" id="PTHR11496:SF102">
    <property type="entry name" value="ALCOHOL DEHYDROGENASE 4"/>
    <property type="match status" value="1"/>
</dbReference>
<proteinExistence type="inferred from homology"/>
<gene>
    <name evidence="5" type="ORF">ADK34_15690</name>
</gene>
<dbReference type="Gene3D" id="1.20.1090.10">
    <property type="entry name" value="Dehydroquinate synthase-like - alpha domain"/>
    <property type="match status" value="1"/>
</dbReference>
<dbReference type="InterPro" id="IPR035873">
    <property type="entry name" value="PhpC"/>
</dbReference>
<evidence type="ECO:0000313" key="5">
    <source>
        <dbReference type="EMBL" id="KOG26937.1"/>
    </source>
</evidence>
<protein>
    <submittedName>
        <fullName evidence="5">Alcohol dehydrogenase</fullName>
    </submittedName>
</protein>
<dbReference type="GO" id="GO:0004022">
    <property type="term" value="F:alcohol dehydrogenase (NAD+) activity"/>
    <property type="evidence" value="ECO:0007669"/>
    <property type="project" value="TreeGrafter"/>
</dbReference>
<feature type="domain" description="Fe-containing alcohol dehydrogenase-like C-terminal" evidence="4">
    <location>
        <begin position="184"/>
        <end position="379"/>
    </location>
</feature>
<keyword evidence="2" id="KW-0560">Oxidoreductase</keyword>
<evidence type="ECO:0000313" key="6">
    <source>
        <dbReference type="Proteomes" id="UP000037023"/>
    </source>
</evidence>
<dbReference type="GO" id="GO:0017000">
    <property type="term" value="P:antibiotic biosynthetic process"/>
    <property type="evidence" value="ECO:0007669"/>
    <property type="project" value="InterPro"/>
</dbReference>
<dbReference type="SUPFAM" id="SSF56796">
    <property type="entry name" value="Dehydroquinate synthase-like"/>
    <property type="match status" value="1"/>
</dbReference>
<organism evidence="5 6">
    <name type="scientific">Streptomyces viridochromogenes</name>
    <dbReference type="NCBI Taxonomy" id="1938"/>
    <lineage>
        <taxon>Bacteria</taxon>
        <taxon>Bacillati</taxon>
        <taxon>Actinomycetota</taxon>
        <taxon>Actinomycetes</taxon>
        <taxon>Kitasatosporales</taxon>
        <taxon>Streptomycetaceae</taxon>
        <taxon>Streptomyces</taxon>
    </lineage>
</organism>
<dbReference type="Pfam" id="PF00465">
    <property type="entry name" value="Fe-ADH"/>
    <property type="match status" value="1"/>
</dbReference>
<sequence length="382" mass="40032">MSPRRPVVRYGRGAIASLPQLVEGLGATRVLVVHGAHSFEASGASRMMESFGRRTLVHRWHDFSPNPAVDDVARGLDAVRELRPDAVVGVGGGSAMDMAKLLCVLDGVPRADLEDRVRTGPAADTRRMKLVLAPTTSGSGSEATHFAVVYVGDAKYSVAGAGLLPDAAVLDPALTESGTPHQRATSGVDAIAQGIESLWAVGGDDESRGLARRGLRLLLAGIEDFVAAPHAGVARSMAVGSHLVGRAINRSKTTGAHALSYRMTSRYGVSHGHAVALSLGAFLDAHAHADASDLRTSVRPSEYRRALDDIAAVLGASGPAESGARFVALGRRIGLPMRLADVGVRTEPEVRGLAAAVNAERLSNNPVRFSQDELADLLMRCS</sequence>
<comment type="caution">
    <text evidence="5">The sequence shown here is derived from an EMBL/GenBank/DDBJ whole genome shotgun (WGS) entry which is preliminary data.</text>
</comment>
<dbReference type="InterPro" id="IPR039697">
    <property type="entry name" value="Alcohol_dehydrogenase_Fe"/>
</dbReference>
<dbReference type="OrthoDB" id="323926at2"/>
<dbReference type="Proteomes" id="UP000037023">
    <property type="component" value="Unassembled WGS sequence"/>
</dbReference>
<dbReference type="InterPro" id="IPR001670">
    <property type="entry name" value="ADH_Fe/GldA"/>
</dbReference>
<dbReference type="CDD" id="cd08182">
    <property type="entry name" value="HEPD"/>
    <property type="match status" value="1"/>
</dbReference>
<dbReference type="Gene3D" id="3.40.50.1970">
    <property type="match status" value="1"/>
</dbReference>
<dbReference type="PANTHER" id="PTHR11496">
    <property type="entry name" value="ALCOHOL DEHYDROGENASE"/>
    <property type="match status" value="1"/>
</dbReference>
<dbReference type="AlphaFoldDB" id="A0A0L8KLX7"/>
<evidence type="ECO:0000259" key="3">
    <source>
        <dbReference type="Pfam" id="PF00465"/>
    </source>
</evidence>
<evidence type="ECO:0000256" key="2">
    <source>
        <dbReference type="ARBA" id="ARBA00023002"/>
    </source>
</evidence>
<feature type="domain" description="Alcohol dehydrogenase iron-type/glycerol dehydrogenase GldA" evidence="3">
    <location>
        <begin position="8"/>
        <end position="172"/>
    </location>
</feature>
<evidence type="ECO:0000259" key="4">
    <source>
        <dbReference type="Pfam" id="PF25137"/>
    </source>
</evidence>
<reference evidence="5 6" key="1">
    <citation type="submission" date="2015-06" db="EMBL/GenBank/DDBJ databases">
        <authorList>
            <person name="Hoefler B.C."/>
            <person name="Straight P.D."/>
        </authorList>
    </citation>
    <scope>NUCLEOTIDE SEQUENCE [LARGE SCALE GENOMIC DNA]</scope>
    <source>
        <strain evidence="5 6">NRRL 3427</strain>
    </source>
</reference>
<dbReference type="FunFam" id="3.40.50.1970:FF:000003">
    <property type="entry name" value="Alcohol dehydrogenase, iron-containing"/>
    <property type="match status" value="1"/>
</dbReference>
<dbReference type="RefSeq" id="WP_033205175.1">
    <property type="nucleotide sequence ID" value="NZ_LGUP01000131.1"/>
</dbReference>
<accession>A0A0L8KLX7</accession>
<dbReference type="GO" id="GO:0046872">
    <property type="term" value="F:metal ion binding"/>
    <property type="evidence" value="ECO:0007669"/>
    <property type="project" value="InterPro"/>
</dbReference>
<dbReference type="PATRIC" id="fig|1938.6.peg.3394"/>
<comment type="similarity">
    <text evidence="1">Belongs to the iron-containing alcohol dehydrogenase family.</text>
</comment>
<evidence type="ECO:0000256" key="1">
    <source>
        <dbReference type="ARBA" id="ARBA00007358"/>
    </source>
</evidence>